<dbReference type="Proteomes" id="UP001201262">
    <property type="component" value="Unassembled WGS sequence"/>
</dbReference>
<dbReference type="AlphaFoldDB" id="A0AAD4PSK0"/>
<dbReference type="GeneID" id="70251625"/>
<protein>
    <recommendedName>
        <fullName evidence="4">Oxidoreductase AflY</fullName>
    </recommendedName>
</protein>
<comment type="caution">
    <text evidence="2">The sequence shown here is derived from an EMBL/GenBank/DDBJ whole genome shotgun (WGS) entry which is preliminary data.</text>
</comment>
<organism evidence="2 3">
    <name type="scientific">Talaromyces proteolyticus</name>
    <dbReference type="NCBI Taxonomy" id="1131652"/>
    <lineage>
        <taxon>Eukaryota</taxon>
        <taxon>Fungi</taxon>
        <taxon>Dikarya</taxon>
        <taxon>Ascomycota</taxon>
        <taxon>Pezizomycotina</taxon>
        <taxon>Eurotiomycetes</taxon>
        <taxon>Eurotiomycetidae</taxon>
        <taxon>Eurotiales</taxon>
        <taxon>Trichocomaceae</taxon>
        <taxon>Talaromyces</taxon>
        <taxon>Talaromyces sect. Bacilispori</taxon>
    </lineage>
</organism>
<dbReference type="EMBL" id="JAJTJA010000016">
    <property type="protein sequence ID" value="KAH8689131.1"/>
    <property type="molecule type" value="Genomic_DNA"/>
</dbReference>
<dbReference type="PANTHER" id="PTHR35870:SF1">
    <property type="entry name" value="PROTEIN, PUTATIVE (AFU_ORTHOLOGUE AFUA_5G03330)-RELATED"/>
    <property type="match status" value="1"/>
</dbReference>
<reference evidence="2" key="1">
    <citation type="submission" date="2021-12" db="EMBL/GenBank/DDBJ databases">
        <title>Convergent genome expansion in fungi linked to evolution of root-endophyte symbiosis.</title>
        <authorList>
            <consortium name="DOE Joint Genome Institute"/>
            <person name="Ke Y.-H."/>
            <person name="Bonito G."/>
            <person name="Liao H.-L."/>
            <person name="Looney B."/>
            <person name="Rojas-Flechas A."/>
            <person name="Nash J."/>
            <person name="Hameed K."/>
            <person name="Schadt C."/>
            <person name="Martin F."/>
            <person name="Crous P.W."/>
            <person name="Miettinen O."/>
            <person name="Magnuson J.K."/>
            <person name="Labbe J."/>
            <person name="Jacobson D."/>
            <person name="Doktycz M.J."/>
            <person name="Veneault-Fourrey C."/>
            <person name="Kuo A."/>
            <person name="Mondo S."/>
            <person name="Calhoun S."/>
            <person name="Riley R."/>
            <person name="Ohm R."/>
            <person name="LaButti K."/>
            <person name="Andreopoulos B."/>
            <person name="Pangilinan J."/>
            <person name="Nolan M."/>
            <person name="Tritt A."/>
            <person name="Clum A."/>
            <person name="Lipzen A."/>
            <person name="Daum C."/>
            <person name="Barry K."/>
            <person name="Grigoriev I.V."/>
            <person name="Vilgalys R."/>
        </authorList>
    </citation>
    <scope>NUCLEOTIDE SEQUENCE</scope>
    <source>
        <strain evidence="2">PMI_201</strain>
    </source>
</reference>
<proteinExistence type="predicted"/>
<keyword evidence="3" id="KW-1185">Reference proteome</keyword>
<gene>
    <name evidence="2" type="ORF">BGW36DRAFT_433896</name>
</gene>
<dbReference type="InterPro" id="IPR025337">
    <property type="entry name" value="Questin_oxidase-like"/>
</dbReference>
<dbReference type="RefSeq" id="XP_046065557.1">
    <property type="nucleotide sequence ID" value="XM_046221338.1"/>
</dbReference>
<evidence type="ECO:0008006" key="4">
    <source>
        <dbReference type="Google" id="ProtNLM"/>
    </source>
</evidence>
<keyword evidence="1" id="KW-0560">Oxidoreductase</keyword>
<dbReference type="GO" id="GO:0016491">
    <property type="term" value="F:oxidoreductase activity"/>
    <property type="evidence" value="ECO:0007669"/>
    <property type="project" value="UniProtKB-KW"/>
</dbReference>
<sequence length="449" mass="51412">MATATHLSLSAVNNRGHIHAGRISQRTADRVSELLMHNHEKFHILFHGRGLHNHILHHLLAIYALGASPGEVQRAYDTNVQYQLNMNEPSPDIADRMHDAKVFQQYVGNQKHYNNFLRFFTLEIAERGVEGTLTEYLFKGDERANDILARLYDGLLHPVIHLGYGIEFQQPLIVAEALAQAAITERWLEDTCDLVTERIQQQSSSQTPSANPSLLSLYERLRDNPVISNSVRPNDPPNKLRDGLIARAKEEIVPYLAEYTVQPHQLERKVAELANSSLYIAASAQRPGKVEMFDFFLMHSVNASIWFTVFIKQDWIPDQVKCRLVEIKGWSDLITYAACRTPAFRATSYDDDGHTAKFIRAIRNVEQVSRNFCGEEEFPLNPEQCLTIAHMVMDSVERMNSPDYRLPEQVTFAQGINEQVLRIIFRWVRWNGLDEAWEHVPSIDSSSRL</sequence>
<dbReference type="PANTHER" id="PTHR35870">
    <property type="entry name" value="PROTEIN, PUTATIVE (AFU_ORTHOLOGUE AFUA_5G03330)-RELATED"/>
    <property type="match status" value="1"/>
</dbReference>
<evidence type="ECO:0000313" key="3">
    <source>
        <dbReference type="Proteomes" id="UP001201262"/>
    </source>
</evidence>
<name>A0AAD4PSK0_9EURO</name>
<evidence type="ECO:0000313" key="2">
    <source>
        <dbReference type="EMBL" id="KAH8689131.1"/>
    </source>
</evidence>
<evidence type="ECO:0000256" key="1">
    <source>
        <dbReference type="ARBA" id="ARBA00023002"/>
    </source>
</evidence>
<dbReference type="Pfam" id="PF14027">
    <property type="entry name" value="Questin_oxidase"/>
    <property type="match status" value="1"/>
</dbReference>
<accession>A0AAD4PSK0</accession>